<evidence type="ECO:0000313" key="2">
    <source>
        <dbReference type="EMBL" id="KIY53557.1"/>
    </source>
</evidence>
<evidence type="ECO:0000256" key="1">
    <source>
        <dbReference type="SAM" id="MobiDB-lite"/>
    </source>
</evidence>
<dbReference type="Proteomes" id="UP000054144">
    <property type="component" value="Unassembled WGS sequence"/>
</dbReference>
<proteinExistence type="predicted"/>
<evidence type="ECO:0000313" key="3">
    <source>
        <dbReference type="Proteomes" id="UP000054144"/>
    </source>
</evidence>
<dbReference type="AlphaFoldDB" id="A0A0D7APQ0"/>
<protein>
    <submittedName>
        <fullName evidence="2">Uncharacterized protein</fullName>
    </submittedName>
</protein>
<accession>A0A0D7APQ0</accession>
<dbReference type="EMBL" id="KN881606">
    <property type="protein sequence ID" value="KIY53557.1"/>
    <property type="molecule type" value="Genomic_DNA"/>
</dbReference>
<feature type="compositionally biased region" description="Polar residues" evidence="1">
    <location>
        <begin position="45"/>
        <end position="56"/>
    </location>
</feature>
<feature type="compositionally biased region" description="Polar residues" evidence="1">
    <location>
        <begin position="74"/>
        <end position="88"/>
    </location>
</feature>
<feature type="region of interest" description="Disordered" evidence="1">
    <location>
        <begin position="36"/>
        <end position="93"/>
    </location>
</feature>
<organism evidence="2 3">
    <name type="scientific">Fistulina hepatica ATCC 64428</name>
    <dbReference type="NCBI Taxonomy" id="1128425"/>
    <lineage>
        <taxon>Eukaryota</taxon>
        <taxon>Fungi</taxon>
        <taxon>Dikarya</taxon>
        <taxon>Basidiomycota</taxon>
        <taxon>Agaricomycotina</taxon>
        <taxon>Agaricomycetes</taxon>
        <taxon>Agaricomycetidae</taxon>
        <taxon>Agaricales</taxon>
        <taxon>Fistulinaceae</taxon>
        <taxon>Fistulina</taxon>
    </lineage>
</organism>
<gene>
    <name evidence="2" type="ORF">FISHEDRAFT_55094</name>
</gene>
<name>A0A0D7APQ0_9AGAR</name>
<reference evidence="2 3" key="1">
    <citation type="journal article" date="2015" name="Fungal Genet. Biol.">
        <title>Evolution of novel wood decay mechanisms in Agaricales revealed by the genome sequences of Fistulina hepatica and Cylindrobasidium torrendii.</title>
        <authorList>
            <person name="Floudas D."/>
            <person name="Held B.W."/>
            <person name="Riley R."/>
            <person name="Nagy L.G."/>
            <person name="Koehler G."/>
            <person name="Ransdell A.S."/>
            <person name="Younus H."/>
            <person name="Chow J."/>
            <person name="Chiniquy J."/>
            <person name="Lipzen A."/>
            <person name="Tritt A."/>
            <person name="Sun H."/>
            <person name="Haridas S."/>
            <person name="LaButti K."/>
            <person name="Ohm R.A."/>
            <person name="Kues U."/>
            <person name="Blanchette R.A."/>
            <person name="Grigoriev I.V."/>
            <person name="Minto R.E."/>
            <person name="Hibbett D.S."/>
        </authorList>
    </citation>
    <scope>NUCLEOTIDE SEQUENCE [LARGE SCALE GENOMIC DNA]</scope>
    <source>
        <strain evidence="2 3">ATCC 64428</strain>
    </source>
</reference>
<keyword evidence="3" id="KW-1185">Reference proteome</keyword>
<sequence>MRGPMLCDVAKICSRHKESSTVLETKPATSVCPLKSTKAEWGEPQEQSCAAPSTSDPPEKTIISAIPDEPPPMQSNTEVDPEPKSSQIKHAEADEKELRKILDYELERDKKKLEKRERIGPDYDTENLDPMRFLESAEAAFVQPAYDTLKVVNESPDINLNSVFPVKARCPLYKSSCDGSVFLLPREGLRHILAVHPVFRFRDKQMVFRLQPRSHPLQAGDKREIIHRDSQNRWRYLGCYRIAWALDLTLSDFPADLRQSLSVRTDRRSIVFKYGEKQELVSALAVADCASTMVPIACHKYSSHNVAFVHLLSSTSINRTNLFTIEGIEELLDRRYACRLDSPENKRLVRDHWRLGNRYSLTSSGVFSKAPSASCSLADSGRGINRP</sequence>